<keyword evidence="3" id="KW-1185">Reference proteome</keyword>
<dbReference type="Proteomes" id="UP000054342">
    <property type="component" value="Unassembled WGS sequence"/>
</dbReference>
<dbReference type="RefSeq" id="XP_013319299.1">
    <property type="nucleotide sequence ID" value="XM_013463845.1"/>
</dbReference>
<dbReference type="AlphaFoldDB" id="A0A0D2EVB7"/>
<feature type="region of interest" description="Disordered" evidence="1">
    <location>
        <begin position="402"/>
        <end position="427"/>
    </location>
</feature>
<feature type="compositionally biased region" description="Low complexity" evidence="1">
    <location>
        <begin position="206"/>
        <end position="227"/>
    </location>
</feature>
<name>A0A0D2EVB7_9EURO</name>
<feature type="compositionally biased region" description="Polar residues" evidence="1">
    <location>
        <begin position="86"/>
        <end position="104"/>
    </location>
</feature>
<dbReference type="GeneID" id="25325122"/>
<feature type="compositionally biased region" description="Pro residues" evidence="1">
    <location>
        <begin position="228"/>
        <end position="242"/>
    </location>
</feature>
<evidence type="ECO:0000313" key="2">
    <source>
        <dbReference type="EMBL" id="KIW58715.1"/>
    </source>
</evidence>
<evidence type="ECO:0000256" key="1">
    <source>
        <dbReference type="SAM" id="MobiDB-lite"/>
    </source>
</evidence>
<feature type="compositionally biased region" description="Polar residues" evidence="1">
    <location>
        <begin position="115"/>
        <end position="138"/>
    </location>
</feature>
<feature type="compositionally biased region" description="Low complexity" evidence="1">
    <location>
        <begin position="279"/>
        <end position="297"/>
    </location>
</feature>
<proteinExistence type="predicted"/>
<dbReference type="OrthoDB" id="4119909at2759"/>
<feature type="compositionally biased region" description="Basic residues" evidence="1">
    <location>
        <begin position="37"/>
        <end position="52"/>
    </location>
</feature>
<feature type="region of interest" description="Disordered" evidence="1">
    <location>
        <begin position="271"/>
        <end position="303"/>
    </location>
</feature>
<feature type="region of interest" description="Disordered" evidence="1">
    <location>
        <begin position="359"/>
        <end position="387"/>
    </location>
</feature>
<feature type="region of interest" description="Disordered" evidence="1">
    <location>
        <begin position="480"/>
        <end position="508"/>
    </location>
</feature>
<dbReference type="EMBL" id="KN847318">
    <property type="protein sequence ID" value="KIW58715.1"/>
    <property type="molecule type" value="Genomic_DNA"/>
</dbReference>
<feature type="region of interest" description="Disordered" evidence="1">
    <location>
        <begin position="190"/>
        <end position="248"/>
    </location>
</feature>
<organism evidence="2 3">
    <name type="scientific">Exophiala xenobiotica</name>
    <dbReference type="NCBI Taxonomy" id="348802"/>
    <lineage>
        <taxon>Eukaryota</taxon>
        <taxon>Fungi</taxon>
        <taxon>Dikarya</taxon>
        <taxon>Ascomycota</taxon>
        <taxon>Pezizomycotina</taxon>
        <taxon>Eurotiomycetes</taxon>
        <taxon>Chaetothyriomycetidae</taxon>
        <taxon>Chaetothyriales</taxon>
        <taxon>Herpotrichiellaceae</taxon>
        <taxon>Exophiala</taxon>
    </lineage>
</organism>
<gene>
    <name evidence="2" type="ORF">PV05_03214</name>
</gene>
<feature type="region of interest" description="Disordered" evidence="1">
    <location>
        <begin position="315"/>
        <end position="336"/>
    </location>
</feature>
<accession>A0A0D2EVB7</accession>
<feature type="compositionally biased region" description="Polar residues" evidence="1">
    <location>
        <begin position="10"/>
        <end position="29"/>
    </location>
</feature>
<protein>
    <submittedName>
        <fullName evidence="2">Uncharacterized protein</fullName>
    </submittedName>
</protein>
<reference evidence="2 3" key="1">
    <citation type="submission" date="2015-01" db="EMBL/GenBank/DDBJ databases">
        <title>The Genome Sequence of Exophiala xenobiotica CBS118157.</title>
        <authorList>
            <consortium name="The Broad Institute Genomics Platform"/>
            <person name="Cuomo C."/>
            <person name="de Hoog S."/>
            <person name="Gorbushina A."/>
            <person name="Stielow B."/>
            <person name="Teixiera M."/>
            <person name="Abouelleil A."/>
            <person name="Chapman S.B."/>
            <person name="Priest M."/>
            <person name="Young S.K."/>
            <person name="Wortman J."/>
            <person name="Nusbaum C."/>
            <person name="Birren B."/>
        </authorList>
    </citation>
    <scope>NUCLEOTIDE SEQUENCE [LARGE SCALE GENOMIC DNA]</scope>
    <source>
        <strain evidence="2 3">CBS 118157</strain>
    </source>
</reference>
<feature type="region of interest" description="Disordered" evidence="1">
    <location>
        <begin position="439"/>
        <end position="464"/>
    </location>
</feature>
<feature type="region of interest" description="Disordered" evidence="1">
    <location>
        <begin position="1"/>
        <end position="170"/>
    </location>
</feature>
<evidence type="ECO:0000313" key="3">
    <source>
        <dbReference type="Proteomes" id="UP000054342"/>
    </source>
</evidence>
<dbReference type="HOGENOM" id="CLU_032152_1_0_1"/>
<sequence length="598" mass="66559">MASTHDDHTTSSPLTQITNEDASSRSPRGSHQEHPQKTVRRTRSLRSLRRRIASSDSLPEDDSIYNAERVPSSEDVSQEEEAQEANQGNTPQAVTVLSRPLSSRSPKEAAVSHSRWPSPQLNTILEQNSISSLRNSHSLPRLKASPERTSHMVQPQKSIHSIHPKQVAPWPLRPALPSVHLYRRRSHSMPDLGCISEPSGTKEPSPHSSSSNDASEEPAAYPTYPNRPVHPPPYRVPTPPGLPSFGTDEATEYRLRQGPALRRMWNRLWQHSQEDSDEPQPVSPLSLSSQSLASNQPSSPPGEVFRRTLAMIGMSRVVSPPPPSSTGPRASLPSGVYTINTPGALARADDGTYMRGRFGPRASGHGIGGRNLDSHPLGRSSGTDEEIREIDKACDRADMESAISQSIESGSPGQAVLTSPSEQGSIHMSQLERFRQRFPTEERGSEHSPSIMLSPPTGSTSPMDSQEAIEQELRNITQHMRPGNNFMTPPPRRDGTARPTSPPMQPGGMRYGPGYTPSTILSLRSLDSTSQIEEDPERIRAREMVLDERRRQQRKFWNRAGERLEDCCYSFWACTCLRQDLRGQWRQEQSWDLNPWIE</sequence>